<feature type="signal peptide" evidence="1">
    <location>
        <begin position="1"/>
        <end position="19"/>
    </location>
</feature>
<feature type="domain" description="DUF6242" evidence="2">
    <location>
        <begin position="40"/>
        <end position="152"/>
    </location>
</feature>
<dbReference type="Pfam" id="PF19755">
    <property type="entry name" value="DUF6242"/>
    <property type="match status" value="1"/>
</dbReference>
<dbReference type="RefSeq" id="WP_018920222.1">
    <property type="nucleotide sequence ID" value="NZ_LR134384.1"/>
</dbReference>
<dbReference type="AlphaFoldDB" id="A0A3S4X6C6"/>
<dbReference type="KEGG" id="poc:NCTC13071_00880"/>
<evidence type="ECO:0000313" key="5">
    <source>
        <dbReference type="Proteomes" id="UP000274578"/>
    </source>
</evidence>
<evidence type="ECO:0000313" key="4">
    <source>
        <dbReference type="EMBL" id="VEH14894.1"/>
    </source>
</evidence>
<sequence>MKTKLILFVALFSALFVFASCLKGDDNETITYSDTAITAFSLGNLKYPKHGKTKKGADTIFQVKLTGSNYKFYIDQINKEIYNVDSLPYGVNASKILCTISAKNGGAILYKKLTSDSLKYFSTADSIDFSQAREFRVYSRDGKSYRSYTVRVNVHKVDVGKFAWEQTNGQDDRLGILSAMKAVTLNGKIYIMGTEGNNTKLYATPNNDVGGWQQLTPNIPLDLKAYSNLTVSDGYLYTYSDSRIQRSRDGVTWETRGAVVLKQLAGGANGNLYGITDGGILMSKDGGTTWQSETLASNSTELPSQNISLFSFSSKVNTGTYDLVLIGNPPSGNDVYGALVWGKQLNSSQSAQSWIFYGQDNQPYMAPSLTNLQVAKMGEDLIAFGGKGIGKYKAKAFESFFISKGKGTGWKKDARLSLPANFESNETSFTMTIDENNNLWLIAGGSGRIWKGNLAGLLLKK</sequence>
<accession>A0A3S4X6C6</accession>
<protein>
    <submittedName>
        <fullName evidence="4">Uncharacterized protein related to plant photosystem II stability/assembly factor</fullName>
    </submittedName>
</protein>
<proteinExistence type="predicted"/>
<feature type="domain" description="DUF6242" evidence="3">
    <location>
        <begin position="161"/>
        <end position="460"/>
    </location>
</feature>
<reference evidence="4 5" key="1">
    <citation type="submission" date="2018-12" db="EMBL/GenBank/DDBJ databases">
        <authorList>
            <consortium name="Pathogen Informatics"/>
        </authorList>
    </citation>
    <scope>NUCLEOTIDE SEQUENCE [LARGE SCALE GENOMIC DNA]</scope>
    <source>
        <strain evidence="4 5">NCTC13071</strain>
    </source>
</reference>
<feature type="chain" id="PRO_5018596799" evidence="1">
    <location>
        <begin position="20"/>
        <end position="461"/>
    </location>
</feature>
<evidence type="ECO:0000259" key="2">
    <source>
        <dbReference type="Pfam" id="PF19755"/>
    </source>
</evidence>
<dbReference type="InterPro" id="IPR058667">
    <property type="entry name" value="DUF6242_C"/>
</dbReference>
<evidence type="ECO:0000259" key="3">
    <source>
        <dbReference type="Pfam" id="PF25852"/>
    </source>
</evidence>
<organism evidence="4 5">
    <name type="scientific">Segatella oris</name>
    <dbReference type="NCBI Taxonomy" id="28135"/>
    <lineage>
        <taxon>Bacteria</taxon>
        <taxon>Pseudomonadati</taxon>
        <taxon>Bacteroidota</taxon>
        <taxon>Bacteroidia</taxon>
        <taxon>Bacteroidales</taxon>
        <taxon>Prevotellaceae</taxon>
        <taxon>Segatella</taxon>
    </lineage>
</organism>
<evidence type="ECO:0000256" key="1">
    <source>
        <dbReference type="SAM" id="SignalP"/>
    </source>
</evidence>
<dbReference type="SUPFAM" id="SSF110296">
    <property type="entry name" value="Oligoxyloglucan reducing end-specific cellobiohydrolase"/>
    <property type="match status" value="1"/>
</dbReference>
<dbReference type="PROSITE" id="PS51257">
    <property type="entry name" value="PROKAR_LIPOPROTEIN"/>
    <property type="match status" value="1"/>
</dbReference>
<dbReference type="GeneID" id="85011755"/>
<dbReference type="EMBL" id="LR134384">
    <property type="protein sequence ID" value="VEH14894.1"/>
    <property type="molecule type" value="Genomic_DNA"/>
</dbReference>
<keyword evidence="1" id="KW-0732">Signal</keyword>
<dbReference type="Pfam" id="PF25852">
    <property type="entry name" value="DUF6242_C"/>
    <property type="match status" value="1"/>
</dbReference>
<dbReference type="InterPro" id="IPR015943">
    <property type="entry name" value="WD40/YVTN_repeat-like_dom_sf"/>
</dbReference>
<dbReference type="Proteomes" id="UP000274578">
    <property type="component" value="Chromosome 1"/>
</dbReference>
<dbReference type="InterPro" id="IPR046209">
    <property type="entry name" value="DUF6242_N"/>
</dbReference>
<dbReference type="Gene3D" id="2.130.10.10">
    <property type="entry name" value="YVTN repeat-like/Quinoprotein amine dehydrogenase"/>
    <property type="match status" value="1"/>
</dbReference>
<gene>
    <name evidence="4" type="ORF">NCTC13071_00880</name>
</gene>
<name>A0A3S4X6C6_9BACT</name>